<organism evidence="1 2">
    <name type="scientific">Melia azedarach</name>
    <name type="common">Chinaberry tree</name>
    <dbReference type="NCBI Taxonomy" id="155640"/>
    <lineage>
        <taxon>Eukaryota</taxon>
        <taxon>Viridiplantae</taxon>
        <taxon>Streptophyta</taxon>
        <taxon>Embryophyta</taxon>
        <taxon>Tracheophyta</taxon>
        <taxon>Spermatophyta</taxon>
        <taxon>Magnoliopsida</taxon>
        <taxon>eudicotyledons</taxon>
        <taxon>Gunneridae</taxon>
        <taxon>Pentapetalae</taxon>
        <taxon>rosids</taxon>
        <taxon>malvids</taxon>
        <taxon>Sapindales</taxon>
        <taxon>Meliaceae</taxon>
        <taxon>Melia</taxon>
    </lineage>
</organism>
<keyword evidence="2" id="KW-1185">Reference proteome</keyword>
<protein>
    <submittedName>
        <fullName evidence="1">Acyl-CoA N-acyltransferase with RING/FYVE/PHD-type zinc finger protein</fullName>
    </submittedName>
</protein>
<accession>A0ACC1YW94</accession>
<gene>
    <name evidence="1" type="ORF">OWV82_000552</name>
</gene>
<proteinExistence type="predicted"/>
<name>A0ACC1YW94_MELAZ</name>
<dbReference type="EMBL" id="CM051394">
    <property type="protein sequence ID" value="KAJ4727453.1"/>
    <property type="molecule type" value="Genomic_DNA"/>
</dbReference>
<reference evidence="1 2" key="1">
    <citation type="journal article" date="2023" name="Science">
        <title>Complex scaffold remodeling in plant triterpene biosynthesis.</title>
        <authorList>
            <person name="De La Pena R."/>
            <person name="Hodgson H."/>
            <person name="Liu J.C."/>
            <person name="Stephenson M.J."/>
            <person name="Martin A.C."/>
            <person name="Owen C."/>
            <person name="Harkess A."/>
            <person name="Leebens-Mack J."/>
            <person name="Jimenez L.E."/>
            <person name="Osbourn A."/>
            <person name="Sattely E.S."/>
        </authorList>
    </citation>
    <scope>NUCLEOTIDE SEQUENCE [LARGE SCALE GENOMIC DNA]</scope>
    <source>
        <strain evidence="2">cv. JPN11</strain>
        <tissue evidence="1">Leaf</tissue>
    </source>
</reference>
<sequence>MKEGLRSGSISVKSEDEILPMPENEVNDDKKKCFDLNDEITPKMDSGSASVEEILETKDGDGPVNDECGKTGLDENERKRSIVDGEENGNDSVVKKKVKENCELKNVGRVLRSRLRMKSGSEKESNKVELENRDGNRGIHGSENEIVVDVQTEVRKVANDAEGGKKVRGKRGRPPKVQKSDESEGEARNKSKFKLAGPLKFPRIEDSYKKGGIKVRNKRSRPWNKVQDSDESDVEGSKRLRSKRKRPCKQSSDDMGSMKLEKKRGRPPKVQGSDGVFKGKLGKERKVSWFRSSRRDSLKDGLKLDVPTYNSFLEKRHTGKELNSKRLVMTKEVKCADTEAVDNDMSSPMLKTGNQREKKDVESQQEETFGKREEKQLLKDRIVELLLGAGWTIEYRPRNGREYSDTVYVNPEGKTHWSVTLAYRVLKEHYEQGGGNSDTSKTGFSFTPIPEDELKILKRVITKTRSDKVNNKLKKKGKKNKGKMNSTATSGSKSLKGGIKGKLSFGEHYNSVGTSQKVMPIVARKSKLQETQNRKRCALLARNSVDGAESDGDGFVAYDGKRTVLAWLIDMGTVPLNGEVKYWNRRKTRVMLKGRITRDGIRCDCCSEIFTISKFEAHSKSKPCHPFQNLYLESGSSLLHCILDSWNKQDESKCKGFHFVDFGGEDPNDDTCGICGDGGDLICCDGCPSTFHQSCLDIKKFPSGKWHCLYCSCKFCGSIDENTCHMDDDCDSNVSTIQICSLCEEKYHQSCSQAEGVVNYKTGSLSFCEKKCQEIFEQLQMLFGVRHELEEGYTWSLIHRSDVGSDLFLSDVRQKIECNAKLAVALCVMDECFLPLADHRSGINLIHNIVYNFGSNFKRLNYGGFFTAILERDDEIIAAASIRIHGKELAEMPFIGTRHIYRRQGMCRRLLSGIESALCSLNVEKLVIPAISELRETWTSAFGFKPLEVSSKQKMRNMSLLVFPGVDMLQKPMLKNQFLRENMISAEGLKSSKLEKACVVDEGGKLSDEKCTDGFDLNVCSKVTAPPEHKIHDESAAVESTLQFSNTSELTSEAVHYPNSTSTNSIGQLVVTRDDLQGNDKIAMTFMGSASDAADEQTDDISDCGEQFSHASRPAVKSVGFEVEIENGAVKQNCNSFDVASAHHTAEINTTEHQNLDVLLGLKVASKVAVSHDLEVVSQMSLDANVIKDQDSPHVPIIGCICKSGERKLEIHRVKSEHAISDNVSIASGDMNQATAESFRARMLCKTSNTCSSSVDNAFPSATQRGQNVENFFCAVLSVDSNIDSSCQTNGLDAHKAISPINTESRSSRGSLSDAPRKPDFPTCTSDGVCLSRDEITTCKATVDDGPNANVISVSLDRNEVTDAFQMSTESLEQPKSDSQVHQAGVTNCSTETVHNSSSGSGVALHCSSGGGNSCGRDGGSGGFFQRARLSDFHIDYYVSTVFEGIKRVINGKSR</sequence>
<evidence type="ECO:0000313" key="1">
    <source>
        <dbReference type="EMBL" id="KAJ4727453.1"/>
    </source>
</evidence>
<comment type="caution">
    <text evidence="1">The sequence shown here is derived from an EMBL/GenBank/DDBJ whole genome shotgun (WGS) entry which is preliminary data.</text>
</comment>
<evidence type="ECO:0000313" key="2">
    <source>
        <dbReference type="Proteomes" id="UP001164539"/>
    </source>
</evidence>
<dbReference type="Proteomes" id="UP001164539">
    <property type="component" value="Chromosome 1"/>
</dbReference>